<name>A0A6A3G6X8_9STRA</name>
<evidence type="ECO:0000313" key="2">
    <source>
        <dbReference type="EMBL" id="KAE8952486.1"/>
    </source>
</evidence>
<dbReference type="EMBL" id="QXFV01011569">
    <property type="protein sequence ID" value="KAE8952486.1"/>
    <property type="molecule type" value="Genomic_DNA"/>
</dbReference>
<accession>A0A6A3G6X8</accession>
<proteinExistence type="predicted"/>
<reference evidence="3 4" key="1">
    <citation type="submission" date="2018-09" db="EMBL/GenBank/DDBJ databases">
        <title>Genomic investigation of the strawberry pathogen Phytophthora fragariae indicates pathogenicity is determined by transcriptional variation in three key races.</title>
        <authorList>
            <person name="Adams T.M."/>
            <person name="Armitage A.D."/>
            <person name="Sobczyk M.K."/>
            <person name="Bates H.J."/>
            <person name="Dunwell J.M."/>
            <person name="Nellist C.F."/>
            <person name="Harrison R.J."/>
        </authorList>
    </citation>
    <scope>NUCLEOTIDE SEQUENCE [LARGE SCALE GENOMIC DNA]</scope>
    <source>
        <strain evidence="2 3">SCRP249</strain>
        <strain evidence="1 4">SCRP324</strain>
    </source>
</reference>
<dbReference type="Proteomes" id="UP000435112">
    <property type="component" value="Unassembled WGS sequence"/>
</dbReference>
<gene>
    <name evidence="2" type="ORF">PR001_g33277</name>
    <name evidence="1" type="ORF">PR002_g32732</name>
</gene>
<protein>
    <submittedName>
        <fullName evidence="2">Uncharacterized protein</fullName>
    </submittedName>
</protein>
<dbReference type="Proteomes" id="UP000429607">
    <property type="component" value="Unassembled WGS sequence"/>
</dbReference>
<dbReference type="AlphaFoldDB" id="A0A6A3G6X8"/>
<evidence type="ECO:0000313" key="1">
    <source>
        <dbReference type="EMBL" id="KAE8952246.1"/>
    </source>
</evidence>
<dbReference type="EMBL" id="QXFU01011752">
    <property type="protein sequence ID" value="KAE8952246.1"/>
    <property type="molecule type" value="Genomic_DNA"/>
</dbReference>
<evidence type="ECO:0000313" key="3">
    <source>
        <dbReference type="Proteomes" id="UP000429607"/>
    </source>
</evidence>
<comment type="caution">
    <text evidence="2">The sequence shown here is derived from an EMBL/GenBank/DDBJ whole genome shotgun (WGS) entry which is preliminary data.</text>
</comment>
<evidence type="ECO:0000313" key="4">
    <source>
        <dbReference type="Proteomes" id="UP000435112"/>
    </source>
</evidence>
<organism evidence="2 3">
    <name type="scientific">Phytophthora rubi</name>
    <dbReference type="NCBI Taxonomy" id="129364"/>
    <lineage>
        <taxon>Eukaryota</taxon>
        <taxon>Sar</taxon>
        <taxon>Stramenopiles</taxon>
        <taxon>Oomycota</taxon>
        <taxon>Peronosporomycetes</taxon>
        <taxon>Peronosporales</taxon>
        <taxon>Peronosporaceae</taxon>
        <taxon>Phytophthora</taxon>
    </lineage>
</organism>
<sequence>MALGKLSRRSGQLYISTVAAASSLLVAVSPAARGQNSLHRTTITGSLTPVPDCCVHLPAADG</sequence>